<feature type="domain" description="HTH luxR-type" evidence="3">
    <location>
        <begin position="165"/>
        <end position="230"/>
    </location>
</feature>
<evidence type="ECO:0000256" key="1">
    <source>
        <dbReference type="ARBA" id="ARBA00023125"/>
    </source>
</evidence>
<dbReference type="PANTHER" id="PTHR43214:SF44">
    <property type="entry name" value="TWO-COMPONENT RESPONSE REGULATOR"/>
    <property type="match status" value="1"/>
</dbReference>
<dbReference type="InterPro" id="IPR016032">
    <property type="entry name" value="Sig_transdc_resp-reg_C-effctor"/>
</dbReference>
<dbReference type="Pfam" id="PF00196">
    <property type="entry name" value="GerE"/>
    <property type="match status" value="1"/>
</dbReference>
<dbReference type="InterPro" id="IPR000792">
    <property type="entry name" value="Tscrpt_reg_LuxR_C"/>
</dbReference>
<feature type="domain" description="Response regulatory" evidence="4">
    <location>
        <begin position="17"/>
        <end position="137"/>
    </location>
</feature>
<sequence>MARTGGGEAGGGSGDTPILIVDDHELVGSSLAQSLRHEGEDARFQPVRSAAGVLETAGRTERGLIVLDLDLGRDPEGNRIDGVRLVEPLVRAGWRVVVLSGSSDAGRIGSALAAGGFVWVPKNAPFPTLLAAIREARQGRSVMPAGRREELIEMHRRREGERRDLVTKLDKLTQREKEVLALLAAGKRAQAVADHFVVSLATVRTQIRAVLTKLEVGSQLEAVALYRKAHGG</sequence>
<dbReference type="SMART" id="SM00421">
    <property type="entry name" value="HTH_LUXR"/>
    <property type="match status" value="1"/>
</dbReference>
<name>A0A4V2PHJ8_PSEEN</name>
<evidence type="ECO:0000259" key="4">
    <source>
        <dbReference type="PROSITE" id="PS50110"/>
    </source>
</evidence>
<dbReference type="CDD" id="cd06170">
    <property type="entry name" value="LuxR_C_like"/>
    <property type="match status" value="1"/>
</dbReference>
<keyword evidence="1 5" id="KW-0238">DNA-binding</keyword>
<dbReference type="InterPro" id="IPR039420">
    <property type="entry name" value="WalR-like"/>
</dbReference>
<dbReference type="RefSeq" id="WP_132429773.1">
    <property type="nucleotide sequence ID" value="NZ_SMFZ01000002.1"/>
</dbReference>
<dbReference type="PROSITE" id="PS50110">
    <property type="entry name" value="RESPONSE_REGULATORY"/>
    <property type="match status" value="1"/>
</dbReference>
<dbReference type="GO" id="GO:0000160">
    <property type="term" value="P:phosphorelay signal transduction system"/>
    <property type="evidence" value="ECO:0007669"/>
    <property type="project" value="InterPro"/>
</dbReference>
<feature type="modified residue" description="4-aspartylphosphate" evidence="2">
    <location>
        <position position="68"/>
    </location>
</feature>
<evidence type="ECO:0000313" key="6">
    <source>
        <dbReference type="Proteomes" id="UP000295560"/>
    </source>
</evidence>
<keyword evidence="2" id="KW-0597">Phosphoprotein</keyword>
<dbReference type="GO" id="GO:0003677">
    <property type="term" value="F:DNA binding"/>
    <property type="evidence" value="ECO:0007669"/>
    <property type="project" value="UniProtKB-KW"/>
</dbReference>
<evidence type="ECO:0000313" key="5">
    <source>
        <dbReference type="EMBL" id="TCK20966.1"/>
    </source>
</evidence>
<dbReference type="PANTHER" id="PTHR43214">
    <property type="entry name" value="TWO-COMPONENT RESPONSE REGULATOR"/>
    <property type="match status" value="1"/>
</dbReference>
<dbReference type="InterPro" id="IPR011006">
    <property type="entry name" value="CheY-like_superfamily"/>
</dbReference>
<dbReference type="SUPFAM" id="SSF52172">
    <property type="entry name" value="CheY-like"/>
    <property type="match status" value="1"/>
</dbReference>
<dbReference type="PROSITE" id="PS00622">
    <property type="entry name" value="HTH_LUXR_1"/>
    <property type="match status" value="1"/>
</dbReference>
<evidence type="ECO:0000256" key="2">
    <source>
        <dbReference type="PROSITE-ProRule" id="PRU00169"/>
    </source>
</evidence>
<dbReference type="PRINTS" id="PR00038">
    <property type="entry name" value="HTHLUXR"/>
</dbReference>
<gene>
    <name evidence="5" type="ORF">EV378_4935</name>
</gene>
<keyword evidence="6" id="KW-1185">Reference proteome</keyword>
<protein>
    <submittedName>
        <fullName evidence="5">DNA-binding NarL/FixJ family response regulator</fullName>
    </submittedName>
</protein>
<proteinExistence type="predicted"/>
<dbReference type="InterPro" id="IPR001789">
    <property type="entry name" value="Sig_transdc_resp-reg_receiver"/>
</dbReference>
<reference evidence="5 6" key="1">
    <citation type="submission" date="2019-03" db="EMBL/GenBank/DDBJ databases">
        <title>Sequencing the genomes of 1000 actinobacteria strains.</title>
        <authorList>
            <person name="Klenk H.-P."/>
        </authorList>
    </citation>
    <scope>NUCLEOTIDE SEQUENCE [LARGE SCALE GENOMIC DNA]</scope>
    <source>
        <strain evidence="5 6">DSM 44969</strain>
    </source>
</reference>
<dbReference type="Pfam" id="PF00072">
    <property type="entry name" value="Response_reg"/>
    <property type="match status" value="1"/>
</dbReference>
<dbReference type="Gene3D" id="3.40.50.2300">
    <property type="match status" value="1"/>
</dbReference>
<organism evidence="5 6">
    <name type="scientific">Pseudonocardia endophytica</name>
    <dbReference type="NCBI Taxonomy" id="401976"/>
    <lineage>
        <taxon>Bacteria</taxon>
        <taxon>Bacillati</taxon>
        <taxon>Actinomycetota</taxon>
        <taxon>Actinomycetes</taxon>
        <taxon>Pseudonocardiales</taxon>
        <taxon>Pseudonocardiaceae</taxon>
        <taxon>Pseudonocardia</taxon>
    </lineage>
</organism>
<dbReference type="AlphaFoldDB" id="A0A4V2PHJ8"/>
<dbReference type="EMBL" id="SMFZ01000002">
    <property type="protein sequence ID" value="TCK20966.1"/>
    <property type="molecule type" value="Genomic_DNA"/>
</dbReference>
<comment type="caution">
    <text evidence="5">The sequence shown here is derived from an EMBL/GenBank/DDBJ whole genome shotgun (WGS) entry which is preliminary data.</text>
</comment>
<accession>A0A4V2PHJ8</accession>
<dbReference type="SUPFAM" id="SSF46894">
    <property type="entry name" value="C-terminal effector domain of the bipartite response regulators"/>
    <property type="match status" value="1"/>
</dbReference>
<dbReference type="OrthoDB" id="5189221at2"/>
<dbReference type="GO" id="GO:0006355">
    <property type="term" value="P:regulation of DNA-templated transcription"/>
    <property type="evidence" value="ECO:0007669"/>
    <property type="project" value="InterPro"/>
</dbReference>
<dbReference type="Proteomes" id="UP000295560">
    <property type="component" value="Unassembled WGS sequence"/>
</dbReference>
<evidence type="ECO:0000259" key="3">
    <source>
        <dbReference type="PROSITE" id="PS50043"/>
    </source>
</evidence>
<dbReference type="PROSITE" id="PS50043">
    <property type="entry name" value="HTH_LUXR_2"/>
    <property type="match status" value="1"/>
</dbReference>
<dbReference type="SMART" id="SM00448">
    <property type="entry name" value="REC"/>
    <property type="match status" value="1"/>
</dbReference>